<evidence type="ECO:0000256" key="3">
    <source>
        <dbReference type="ARBA" id="ARBA00010043"/>
    </source>
</evidence>
<feature type="compositionally biased region" description="Low complexity" evidence="13">
    <location>
        <begin position="1"/>
        <end position="11"/>
    </location>
</feature>
<dbReference type="PANTHER" id="PTHR12681">
    <property type="entry name" value="ZINC FINGER-CONTAINING PROTEIN P48ZNF"/>
    <property type="match status" value="1"/>
</dbReference>
<proteinExistence type="inferred from homology"/>
<evidence type="ECO:0000313" key="15">
    <source>
        <dbReference type="EMBL" id="KAL0270598.1"/>
    </source>
</evidence>
<keyword evidence="8 12" id="KW-0863">Zinc-finger</keyword>
<keyword evidence="7" id="KW-0677">Repeat</keyword>
<feature type="domain" description="C3H1-type" evidence="14">
    <location>
        <begin position="96"/>
        <end position="123"/>
    </location>
</feature>
<dbReference type="GO" id="GO:0003729">
    <property type="term" value="F:mRNA binding"/>
    <property type="evidence" value="ECO:0007669"/>
    <property type="project" value="TreeGrafter"/>
</dbReference>
<keyword evidence="10" id="KW-0175">Coiled coil</keyword>
<evidence type="ECO:0000256" key="8">
    <source>
        <dbReference type="ARBA" id="ARBA00022771"/>
    </source>
</evidence>
<dbReference type="GO" id="GO:0005634">
    <property type="term" value="C:nucleus"/>
    <property type="evidence" value="ECO:0007669"/>
    <property type="project" value="UniProtKB-SubCell"/>
</dbReference>
<feature type="compositionally biased region" description="Basic and acidic residues" evidence="13">
    <location>
        <begin position="58"/>
        <end position="76"/>
    </location>
</feature>
<keyword evidence="11" id="KW-0539">Nucleus</keyword>
<accession>A0AAW2HLQ9</accession>
<name>A0AAW2HLQ9_9NEOP</name>
<protein>
    <recommendedName>
        <fullName evidence="4">Zinc finger CCCH domain-containing protein 15</fullName>
    </recommendedName>
</protein>
<dbReference type="EMBL" id="JARGDH010000004">
    <property type="protein sequence ID" value="KAL0270598.1"/>
    <property type="molecule type" value="Genomic_DNA"/>
</dbReference>
<evidence type="ECO:0000256" key="2">
    <source>
        <dbReference type="ARBA" id="ARBA00004496"/>
    </source>
</evidence>
<feature type="zinc finger region" description="C3H1-type" evidence="12">
    <location>
        <begin position="96"/>
        <end position="123"/>
    </location>
</feature>
<dbReference type="AlphaFoldDB" id="A0AAW2HLQ9"/>
<dbReference type="PROSITE" id="PS50103">
    <property type="entry name" value="ZF_C3H1"/>
    <property type="match status" value="2"/>
</dbReference>
<reference evidence="15" key="1">
    <citation type="journal article" date="2024" name="Gigascience">
        <title>Chromosome-level genome of the poultry shaft louse Menopon gallinae provides insight into the host-switching and adaptive evolution of parasitic lice.</title>
        <authorList>
            <person name="Xu Y."/>
            <person name="Ma L."/>
            <person name="Liu S."/>
            <person name="Liang Y."/>
            <person name="Liu Q."/>
            <person name="He Z."/>
            <person name="Tian L."/>
            <person name="Duan Y."/>
            <person name="Cai W."/>
            <person name="Li H."/>
            <person name="Song F."/>
        </authorList>
    </citation>
    <scope>NUCLEOTIDE SEQUENCE</scope>
    <source>
        <strain evidence="15">Cailab_2023a</strain>
    </source>
</reference>
<dbReference type="GO" id="GO:0005829">
    <property type="term" value="C:cytosol"/>
    <property type="evidence" value="ECO:0007669"/>
    <property type="project" value="TreeGrafter"/>
</dbReference>
<evidence type="ECO:0000256" key="6">
    <source>
        <dbReference type="ARBA" id="ARBA00022723"/>
    </source>
</evidence>
<dbReference type="GO" id="GO:0002181">
    <property type="term" value="P:cytoplasmic translation"/>
    <property type="evidence" value="ECO:0007669"/>
    <property type="project" value="TreeGrafter"/>
</dbReference>
<evidence type="ECO:0000256" key="4">
    <source>
        <dbReference type="ARBA" id="ARBA00015073"/>
    </source>
</evidence>
<comment type="caution">
    <text evidence="15">The sequence shown here is derived from an EMBL/GenBank/DDBJ whole genome shotgun (WGS) entry which is preliminary data.</text>
</comment>
<evidence type="ECO:0000256" key="12">
    <source>
        <dbReference type="PROSITE-ProRule" id="PRU00723"/>
    </source>
</evidence>
<dbReference type="Gene3D" id="6.20.400.10">
    <property type="match status" value="1"/>
</dbReference>
<evidence type="ECO:0000256" key="1">
    <source>
        <dbReference type="ARBA" id="ARBA00004123"/>
    </source>
</evidence>
<evidence type="ECO:0000256" key="11">
    <source>
        <dbReference type="ARBA" id="ARBA00023242"/>
    </source>
</evidence>
<comment type="similarity">
    <text evidence="3">Belongs to the ZC3H15/TMA46 family.</text>
</comment>
<dbReference type="Pfam" id="PF16543">
    <property type="entry name" value="DFRP_C"/>
    <property type="match status" value="1"/>
</dbReference>
<comment type="subcellular location">
    <subcellularLocation>
        <location evidence="2">Cytoplasm</location>
    </subcellularLocation>
    <subcellularLocation>
        <location evidence="1">Nucleus</location>
    </subcellularLocation>
</comment>
<dbReference type="FunFam" id="4.10.1000.10:FF:000050">
    <property type="entry name" value="AGAP008634-PA"/>
    <property type="match status" value="1"/>
</dbReference>
<feature type="compositionally biased region" description="Basic and acidic residues" evidence="13">
    <location>
        <begin position="12"/>
        <end position="28"/>
    </location>
</feature>
<keyword evidence="6 12" id="KW-0479">Metal-binding</keyword>
<feature type="zinc finger region" description="C3H1-type" evidence="12">
    <location>
        <begin position="168"/>
        <end position="205"/>
    </location>
</feature>
<dbReference type="SMART" id="SM00356">
    <property type="entry name" value="ZnF_C3H1"/>
    <property type="match status" value="2"/>
</dbReference>
<dbReference type="GO" id="GO:0008270">
    <property type="term" value="F:zinc ion binding"/>
    <property type="evidence" value="ECO:0007669"/>
    <property type="project" value="UniProtKB-KW"/>
</dbReference>
<dbReference type="InterPro" id="IPR036855">
    <property type="entry name" value="Znf_CCCH_sf"/>
</dbReference>
<evidence type="ECO:0000256" key="7">
    <source>
        <dbReference type="ARBA" id="ARBA00022737"/>
    </source>
</evidence>
<dbReference type="Pfam" id="PF00642">
    <property type="entry name" value="zf-CCCH"/>
    <property type="match status" value="1"/>
</dbReference>
<evidence type="ECO:0000256" key="13">
    <source>
        <dbReference type="SAM" id="MobiDB-lite"/>
    </source>
</evidence>
<evidence type="ECO:0000256" key="5">
    <source>
        <dbReference type="ARBA" id="ARBA00022490"/>
    </source>
</evidence>
<dbReference type="InterPro" id="IPR032378">
    <property type="entry name" value="ZC3H15/TMA46_C"/>
</dbReference>
<feature type="compositionally biased region" description="Basic and acidic residues" evidence="13">
    <location>
        <begin position="361"/>
        <end position="370"/>
    </location>
</feature>
<evidence type="ECO:0000256" key="9">
    <source>
        <dbReference type="ARBA" id="ARBA00022833"/>
    </source>
</evidence>
<keyword evidence="5" id="KW-0963">Cytoplasm</keyword>
<dbReference type="PANTHER" id="PTHR12681:SF0">
    <property type="entry name" value="ZINC FINGER CCCH DOMAIN-CONTAINING PROTEIN 15"/>
    <property type="match status" value="1"/>
</dbReference>
<keyword evidence="9 12" id="KW-0862">Zinc</keyword>
<organism evidence="15">
    <name type="scientific">Menopon gallinae</name>
    <name type="common">poultry shaft louse</name>
    <dbReference type="NCBI Taxonomy" id="328185"/>
    <lineage>
        <taxon>Eukaryota</taxon>
        <taxon>Metazoa</taxon>
        <taxon>Ecdysozoa</taxon>
        <taxon>Arthropoda</taxon>
        <taxon>Hexapoda</taxon>
        <taxon>Insecta</taxon>
        <taxon>Pterygota</taxon>
        <taxon>Neoptera</taxon>
        <taxon>Paraneoptera</taxon>
        <taxon>Psocodea</taxon>
        <taxon>Troctomorpha</taxon>
        <taxon>Phthiraptera</taxon>
        <taxon>Amblycera</taxon>
        <taxon>Menoponidae</taxon>
        <taxon>Menopon</taxon>
    </lineage>
</organism>
<dbReference type="InterPro" id="IPR000571">
    <property type="entry name" value="Znf_CCCH"/>
</dbReference>
<gene>
    <name evidence="15" type="ORF">PYX00_007954</name>
</gene>
<feature type="region of interest" description="Disordered" evidence="13">
    <location>
        <begin position="336"/>
        <end position="374"/>
    </location>
</feature>
<dbReference type="Gene3D" id="4.10.1000.10">
    <property type="entry name" value="Zinc finger, CCCH-type"/>
    <property type="match status" value="1"/>
</dbReference>
<evidence type="ECO:0000256" key="10">
    <source>
        <dbReference type="ARBA" id="ARBA00023054"/>
    </source>
</evidence>
<evidence type="ECO:0000259" key="14">
    <source>
        <dbReference type="PROSITE" id="PS50103"/>
    </source>
</evidence>
<feature type="domain" description="C3H1-type" evidence="14">
    <location>
        <begin position="168"/>
        <end position="205"/>
    </location>
</feature>
<sequence>MPPKGKQQAPSKKAEQKKKEKVIEDKTFGLKNKKGAKQQKYIQQVEKQIKTGGIPPRKLQDENQKKLEKERKEQEKREMSLLFKPVLTQQIEKGTDPKSVLCTFFKQGQCSKGDRCKFSHDLSVERKVEKRSIYVDMRDEDDNMDTWDENKLQEVIGKKHGESNSRKPTTEIICKYFLTAVEKSKYGWFWECPNGEKCIYRHALPPGFILKKDQKKDEKKDEISIEELVERERAALGTNLTKVTLETMTAWKKRKLKEKKEALIKEEERKRNDYKAGRNIGLSGREMFYFNPDLAANDLTEEGDEAFESYAREEDEEGVEYKNIEIEALEAGATEADGTGTICPQNRFAGVTPLPNGSSEKPGEPAKEENLGAVPINENLFMDDDLDDLDDIADEIDDLKIAP</sequence>
<dbReference type="SUPFAM" id="SSF90229">
    <property type="entry name" value="CCCH zinc finger"/>
    <property type="match status" value="1"/>
</dbReference>
<feature type="region of interest" description="Disordered" evidence="13">
    <location>
        <begin position="1"/>
        <end position="76"/>
    </location>
</feature>